<dbReference type="EMBL" id="JAAOZQ010000072">
    <property type="protein sequence ID" value="KAF7520622.1"/>
    <property type="molecule type" value="Genomic_DNA"/>
</dbReference>
<feature type="domain" description="Azaphilone pigments biosynthesis cluster protein L N-terminal" evidence="2">
    <location>
        <begin position="1"/>
        <end position="106"/>
    </location>
</feature>
<organism evidence="3 4">
    <name type="scientific">Penicillium crustosum</name>
    <name type="common">Blue mold fungus</name>
    <dbReference type="NCBI Taxonomy" id="36656"/>
    <lineage>
        <taxon>Eukaryota</taxon>
        <taxon>Fungi</taxon>
        <taxon>Dikarya</taxon>
        <taxon>Ascomycota</taxon>
        <taxon>Pezizomycotina</taxon>
        <taxon>Eurotiomycetes</taxon>
        <taxon>Eurotiomycetidae</taxon>
        <taxon>Eurotiales</taxon>
        <taxon>Aspergillaceae</taxon>
        <taxon>Penicillium</taxon>
    </lineage>
</organism>
<gene>
    <name evidence="3" type="ORF">PCG10_009114</name>
</gene>
<protein>
    <recommendedName>
        <fullName evidence="2">Azaphilone pigments biosynthesis cluster protein L N-terminal domain-containing protein</fullName>
    </recommendedName>
</protein>
<proteinExistence type="predicted"/>
<dbReference type="Pfam" id="PF17111">
    <property type="entry name" value="PigL_N"/>
    <property type="match status" value="1"/>
</dbReference>
<sequence length="116" mass="12860">MDPLSGAASVIAVIQLTGAILQICGRYLNNVKSAKQDIQRFQEKVAALLQVLHSLDELIRGTDGNKLTATQDLVDNIAKCSSALTNMKERINPETTQKQMRKWGLRALKWPLARSE</sequence>
<dbReference type="InterPro" id="IPR031348">
    <property type="entry name" value="PigL_N"/>
</dbReference>
<name>A0A9P5GHQ9_PENCR</name>
<dbReference type="AlphaFoldDB" id="A0A9P5GHQ9"/>
<reference evidence="3" key="1">
    <citation type="submission" date="2020-02" db="EMBL/GenBank/DDBJ databases">
        <authorList>
            <person name="Lichtner F.J."/>
        </authorList>
    </citation>
    <scope>NUCLEOTIDE SEQUENCE</scope>
    <source>
        <strain evidence="3">G10</strain>
    </source>
</reference>
<evidence type="ECO:0000313" key="4">
    <source>
        <dbReference type="Proteomes" id="UP000701341"/>
    </source>
</evidence>
<evidence type="ECO:0000313" key="3">
    <source>
        <dbReference type="EMBL" id="KAF7520622.1"/>
    </source>
</evidence>
<accession>A0A9P5GHQ9</accession>
<keyword evidence="1" id="KW-0175">Coiled coil</keyword>
<evidence type="ECO:0000256" key="1">
    <source>
        <dbReference type="SAM" id="Coils"/>
    </source>
</evidence>
<comment type="caution">
    <text evidence="3">The sequence shown here is derived from an EMBL/GenBank/DDBJ whole genome shotgun (WGS) entry which is preliminary data.</text>
</comment>
<feature type="non-terminal residue" evidence="3">
    <location>
        <position position="116"/>
    </location>
</feature>
<dbReference type="Proteomes" id="UP000701341">
    <property type="component" value="Unassembled WGS sequence"/>
</dbReference>
<feature type="coiled-coil region" evidence="1">
    <location>
        <begin position="24"/>
        <end position="51"/>
    </location>
</feature>
<keyword evidence="4" id="KW-1185">Reference proteome</keyword>
<evidence type="ECO:0000259" key="2">
    <source>
        <dbReference type="Pfam" id="PF17111"/>
    </source>
</evidence>